<organism evidence="13 14">
    <name type="scientific">Mucinivorans hirudinis</name>
    <dbReference type="NCBI Taxonomy" id="1433126"/>
    <lineage>
        <taxon>Bacteria</taxon>
        <taxon>Pseudomonadati</taxon>
        <taxon>Bacteroidota</taxon>
        <taxon>Bacteroidia</taxon>
        <taxon>Bacteroidales</taxon>
        <taxon>Rikenellaceae</taxon>
        <taxon>Mucinivorans</taxon>
    </lineage>
</organism>
<dbReference type="GO" id="GO:0016740">
    <property type="term" value="F:transferase activity"/>
    <property type="evidence" value="ECO:0007669"/>
    <property type="project" value="UniProtKB-UniRule"/>
</dbReference>
<keyword evidence="7 10" id="KW-0460">Magnesium</keyword>
<accession>A0A060RCR6</accession>
<dbReference type="PATRIC" id="fig|1433126.3.peg.1521"/>
<dbReference type="PIRSF" id="PIRSF006268">
    <property type="entry name" value="ApbE"/>
    <property type="match status" value="1"/>
</dbReference>
<keyword evidence="5 10" id="KW-0479">Metal-binding</keyword>
<evidence type="ECO:0000256" key="8">
    <source>
        <dbReference type="ARBA" id="ARBA00031306"/>
    </source>
</evidence>
<dbReference type="InterPro" id="IPR024932">
    <property type="entry name" value="ApbE"/>
</dbReference>
<keyword evidence="12" id="KW-1003">Cell membrane</keyword>
<dbReference type="PANTHER" id="PTHR30040">
    <property type="entry name" value="THIAMINE BIOSYNTHESIS LIPOPROTEIN APBE"/>
    <property type="match status" value="1"/>
</dbReference>
<dbReference type="Proteomes" id="UP000027616">
    <property type="component" value="Chromosome I"/>
</dbReference>
<feature type="binding site" evidence="11">
    <location>
        <position position="287"/>
    </location>
    <ligand>
        <name>Mg(2+)</name>
        <dbReference type="ChEBI" id="CHEBI:18420"/>
    </ligand>
</feature>
<dbReference type="PROSITE" id="PS51257">
    <property type="entry name" value="PROKAR_LIPOPROTEIN"/>
    <property type="match status" value="1"/>
</dbReference>
<evidence type="ECO:0000256" key="5">
    <source>
        <dbReference type="ARBA" id="ARBA00022723"/>
    </source>
</evidence>
<comment type="catalytic activity">
    <reaction evidence="9 10 12">
        <text>L-threonyl-[protein] + FAD = FMN-L-threonyl-[protein] + AMP + H(+)</text>
        <dbReference type="Rhea" id="RHEA:36847"/>
        <dbReference type="Rhea" id="RHEA-COMP:11060"/>
        <dbReference type="Rhea" id="RHEA-COMP:11061"/>
        <dbReference type="ChEBI" id="CHEBI:15378"/>
        <dbReference type="ChEBI" id="CHEBI:30013"/>
        <dbReference type="ChEBI" id="CHEBI:57692"/>
        <dbReference type="ChEBI" id="CHEBI:74257"/>
        <dbReference type="ChEBI" id="CHEBI:456215"/>
        <dbReference type="EC" id="2.7.1.180"/>
    </reaction>
</comment>
<evidence type="ECO:0000256" key="4">
    <source>
        <dbReference type="ARBA" id="ARBA00022679"/>
    </source>
</evidence>
<dbReference type="AlphaFoldDB" id="A0A060RCR6"/>
<evidence type="ECO:0000256" key="3">
    <source>
        <dbReference type="ARBA" id="ARBA00022630"/>
    </source>
</evidence>
<protein>
    <recommendedName>
        <fullName evidence="2 10">FAD:protein FMN transferase</fullName>
        <ecNumber evidence="1 10">2.7.1.180</ecNumber>
    </recommendedName>
    <alternativeName>
        <fullName evidence="8 10">Flavin transferase</fullName>
    </alternativeName>
</protein>
<keyword evidence="6 10" id="KW-0274">FAD</keyword>
<evidence type="ECO:0000256" key="10">
    <source>
        <dbReference type="PIRNR" id="PIRNR006268"/>
    </source>
</evidence>
<evidence type="ECO:0000313" key="14">
    <source>
        <dbReference type="Proteomes" id="UP000027616"/>
    </source>
</evidence>
<evidence type="ECO:0000256" key="1">
    <source>
        <dbReference type="ARBA" id="ARBA00011955"/>
    </source>
</evidence>
<dbReference type="GO" id="GO:0046872">
    <property type="term" value="F:metal ion binding"/>
    <property type="evidence" value="ECO:0007669"/>
    <property type="project" value="UniProtKB-UniRule"/>
</dbReference>
<comment type="similarity">
    <text evidence="10 12">Belongs to the ApbE family.</text>
</comment>
<dbReference type="SUPFAM" id="SSF143631">
    <property type="entry name" value="ApbE-like"/>
    <property type="match status" value="1"/>
</dbReference>
<sequence>MKKLLIFSLLALLACAKKESPSRYVTIDGFAEGTTYHIVYRDSVERDLQPDITDFFERFENSLSIYNPASLISQINEGEDVELDDWFLECFNISTQINGATHGLFEPTLRPLIAAYGFGGKGAARVVTQEQIDSALALVGLAKVRIEHRRIVRDDERIELDFNAIAKGYSVDLLGELLEEKGIRDYLVEVGGEIVCRGKNANGGDWTVSIDSPKEGNYSPGADTQAIISFTNKGLATSGNYRKFAVDDAGNKVVHTIDPRTGKSAQSNLLSATIIAPTCAIADGYATACMVAGLEGAKQMIESDATLEALFIYAEGELMKVYATQGMMPMIRQTK</sequence>
<dbReference type="InterPro" id="IPR003374">
    <property type="entry name" value="ApbE-like_sf"/>
</dbReference>
<comment type="subcellular location">
    <subcellularLocation>
        <location evidence="12">Cell inner membrane</location>
        <topology evidence="12">Lipid-anchor</topology>
        <orientation evidence="12">Periplasmic side</orientation>
    </subcellularLocation>
</comment>
<dbReference type="EMBL" id="HG934468">
    <property type="protein sequence ID" value="CDN31623.1"/>
    <property type="molecule type" value="Genomic_DNA"/>
</dbReference>
<evidence type="ECO:0000256" key="9">
    <source>
        <dbReference type="ARBA" id="ARBA00048540"/>
    </source>
</evidence>
<dbReference type="KEGG" id="rbc:BN938_1536"/>
<comment type="function">
    <text evidence="12">Flavin transferase that catalyzes the transfer of the FMN moiety of FAD and its covalent binding to the hydroxyl group of a threonine residue in a target flavoprotein.</text>
</comment>
<feature type="binding site" evidence="11">
    <location>
        <position position="164"/>
    </location>
    <ligand>
        <name>Mg(2+)</name>
        <dbReference type="ChEBI" id="CHEBI:18420"/>
    </ligand>
</feature>
<evidence type="ECO:0000313" key="13">
    <source>
        <dbReference type="EMBL" id="CDN31623.1"/>
    </source>
</evidence>
<comment type="cofactor">
    <cofactor evidence="11">
        <name>Mg(2+)</name>
        <dbReference type="ChEBI" id="CHEBI:18420"/>
    </cofactor>
    <cofactor evidence="11">
        <name>Mn(2+)</name>
        <dbReference type="ChEBI" id="CHEBI:29035"/>
    </cofactor>
    <text evidence="11">Magnesium. Can also use manganese.</text>
</comment>
<evidence type="ECO:0000256" key="6">
    <source>
        <dbReference type="ARBA" id="ARBA00022827"/>
    </source>
</evidence>
<name>A0A060RCR6_9BACT</name>
<dbReference type="eggNOG" id="COG1477">
    <property type="taxonomic scope" value="Bacteria"/>
</dbReference>
<evidence type="ECO:0000256" key="12">
    <source>
        <dbReference type="RuleBase" id="RU363002"/>
    </source>
</evidence>
<gene>
    <name evidence="13" type="ORF">BN938_1536</name>
</gene>
<keyword evidence="12" id="KW-0997">Cell inner membrane</keyword>
<keyword evidence="12" id="KW-0472">Membrane</keyword>
<dbReference type="Pfam" id="PF02424">
    <property type="entry name" value="ApbE"/>
    <property type="match status" value="1"/>
</dbReference>
<keyword evidence="12 13" id="KW-0449">Lipoprotein</keyword>
<dbReference type="PANTHER" id="PTHR30040:SF2">
    <property type="entry name" value="FAD:PROTEIN FMN TRANSFERASE"/>
    <property type="match status" value="1"/>
</dbReference>
<dbReference type="HOGENOM" id="CLU_044403_0_0_10"/>
<evidence type="ECO:0000256" key="2">
    <source>
        <dbReference type="ARBA" id="ARBA00016337"/>
    </source>
</evidence>
<reference evidence="13 14" key="1">
    <citation type="journal article" date="2015" name="Genome Announc.">
        <title>Complete Genome Sequence of the Novel Leech Symbiont Mucinivorans hirudinis M3T.</title>
        <authorList>
            <person name="Nelson M.C."/>
            <person name="Bomar L."/>
            <person name="Graf J."/>
        </authorList>
    </citation>
    <scope>NUCLEOTIDE SEQUENCE [LARGE SCALE GENOMIC DNA]</scope>
    <source>
        <strain evidence="14">M3</strain>
    </source>
</reference>
<evidence type="ECO:0000256" key="7">
    <source>
        <dbReference type="ARBA" id="ARBA00022842"/>
    </source>
</evidence>
<dbReference type="EC" id="2.7.1.180" evidence="1 10"/>
<dbReference type="OrthoDB" id="9778595at2"/>
<keyword evidence="3 10" id="KW-0285">Flavoprotein</keyword>
<dbReference type="Gene3D" id="3.10.520.10">
    <property type="entry name" value="ApbE-like domains"/>
    <property type="match status" value="1"/>
</dbReference>
<keyword evidence="4 10" id="KW-0808">Transferase</keyword>
<feature type="binding site" evidence="11">
    <location>
        <position position="283"/>
    </location>
    <ligand>
        <name>Mg(2+)</name>
        <dbReference type="ChEBI" id="CHEBI:18420"/>
    </ligand>
</feature>
<dbReference type="GO" id="GO:0005886">
    <property type="term" value="C:plasma membrane"/>
    <property type="evidence" value="ECO:0007669"/>
    <property type="project" value="UniProtKB-SubCell"/>
</dbReference>
<evidence type="ECO:0000256" key="11">
    <source>
        <dbReference type="PIRSR" id="PIRSR006268-2"/>
    </source>
</evidence>
<dbReference type="STRING" id="1433126.BN938_1536"/>
<proteinExistence type="inferred from homology"/>
<keyword evidence="14" id="KW-1185">Reference proteome</keyword>